<keyword evidence="6 9" id="KW-0238">DNA-binding</keyword>
<keyword evidence="3" id="KW-0132">Cell division</keyword>
<evidence type="ECO:0000259" key="10">
    <source>
        <dbReference type="PROSITE" id="PS51898"/>
    </source>
</evidence>
<dbReference type="Pfam" id="PF00589">
    <property type="entry name" value="Phage_integrase"/>
    <property type="match status" value="1"/>
</dbReference>
<keyword evidence="8" id="KW-0131">Cell cycle</keyword>
<accession>A0A7Y6BTE7</accession>
<dbReference type="RefSeq" id="WP_175393869.1">
    <property type="nucleotide sequence ID" value="NZ_JABMCB010000093.1"/>
</dbReference>
<organism evidence="12 13">
    <name type="scientific">Paenibacillus xylanilyticus</name>
    <dbReference type="NCBI Taxonomy" id="248903"/>
    <lineage>
        <taxon>Bacteria</taxon>
        <taxon>Bacillati</taxon>
        <taxon>Bacillota</taxon>
        <taxon>Bacilli</taxon>
        <taxon>Bacillales</taxon>
        <taxon>Paenibacillaceae</taxon>
        <taxon>Paenibacillus</taxon>
    </lineage>
</organism>
<feature type="domain" description="Core-binding (CB)" evidence="11">
    <location>
        <begin position="1"/>
        <end position="82"/>
    </location>
</feature>
<gene>
    <name evidence="12" type="ORF">HP552_00800</name>
</gene>
<dbReference type="GO" id="GO:0051301">
    <property type="term" value="P:cell division"/>
    <property type="evidence" value="ECO:0007669"/>
    <property type="project" value="UniProtKB-KW"/>
</dbReference>
<keyword evidence="2" id="KW-0963">Cytoplasm</keyword>
<evidence type="ECO:0000313" key="12">
    <source>
        <dbReference type="EMBL" id="NUU73835.1"/>
    </source>
</evidence>
<dbReference type="AlphaFoldDB" id="A0A7Y6BTE7"/>
<proteinExistence type="predicted"/>
<dbReference type="GO" id="GO:0015074">
    <property type="term" value="P:DNA integration"/>
    <property type="evidence" value="ECO:0007669"/>
    <property type="project" value="UniProtKB-KW"/>
</dbReference>
<evidence type="ECO:0000256" key="2">
    <source>
        <dbReference type="ARBA" id="ARBA00022490"/>
    </source>
</evidence>
<comment type="subcellular location">
    <subcellularLocation>
        <location evidence="1">Cytoplasm</location>
    </subcellularLocation>
</comment>
<evidence type="ECO:0000256" key="5">
    <source>
        <dbReference type="ARBA" id="ARBA00022908"/>
    </source>
</evidence>
<dbReference type="InterPro" id="IPR002104">
    <property type="entry name" value="Integrase_catalytic"/>
</dbReference>
<keyword evidence="5" id="KW-0229">DNA integration</keyword>
<dbReference type="PROSITE" id="PS50096">
    <property type="entry name" value="IQ"/>
    <property type="match status" value="1"/>
</dbReference>
<dbReference type="GO" id="GO:0005737">
    <property type="term" value="C:cytoplasm"/>
    <property type="evidence" value="ECO:0007669"/>
    <property type="project" value="UniProtKB-SubCell"/>
</dbReference>
<evidence type="ECO:0000256" key="6">
    <source>
        <dbReference type="ARBA" id="ARBA00023125"/>
    </source>
</evidence>
<evidence type="ECO:0000256" key="3">
    <source>
        <dbReference type="ARBA" id="ARBA00022618"/>
    </source>
</evidence>
<evidence type="ECO:0000256" key="4">
    <source>
        <dbReference type="ARBA" id="ARBA00022829"/>
    </source>
</evidence>
<comment type="caution">
    <text evidence="12">The sequence shown here is derived from an EMBL/GenBank/DDBJ whole genome shotgun (WGS) entry which is preliminary data.</text>
</comment>
<dbReference type="PROSITE" id="PS51898">
    <property type="entry name" value="TYR_RECOMBINASE"/>
    <property type="match status" value="1"/>
</dbReference>
<dbReference type="InterPro" id="IPR010998">
    <property type="entry name" value="Integrase_recombinase_N"/>
</dbReference>
<dbReference type="GO" id="GO:0003677">
    <property type="term" value="F:DNA binding"/>
    <property type="evidence" value="ECO:0007669"/>
    <property type="project" value="UniProtKB-UniRule"/>
</dbReference>
<evidence type="ECO:0000256" key="1">
    <source>
        <dbReference type="ARBA" id="ARBA00004496"/>
    </source>
</evidence>
<dbReference type="EMBL" id="JABMCB010000093">
    <property type="protein sequence ID" value="NUU73835.1"/>
    <property type="molecule type" value="Genomic_DNA"/>
</dbReference>
<dbReference type="Proteomes" id="UP000526125">
    <property type="component" value="Unassembled WGS sequence"/>
</dbReference>
<dbReference type="InterPro" id="IPR013762">
    <property type="entry name" value="Integrase-like_cat_sf"/>
</dbReference>
<dbReference type="InterPro" id="IPR011010">
    <property type="entry name" value="DNA_brk_join_enz"/>
</dbReference>
<name>A0A7Y6BTE7_9BACL</name>
<evidence type="ECO:0000259" key="11">
    <source>
        <dbReference type="PROSITE" id="PS51900"/>
    </source>
</evidence>
<sequence>MILSELWNHYEADKRIQGFSPNTLRAYALQLKMLFSDLGDVDISGVTLNLLKEYLAKQSDRLKPSSLGHRIRFVRSLFKFAKKLIYLVILPLNCSAIVNGKGAKQREVYFTTECKVWLKKYLDSREDSCKALFVTDNSPVKRMTIPTLRWALKRLASRGAIAANVYPHRFRHTYACQLLDNGAPLEFIQGMLGHEKASTTQIYAQLRGERRRELYRRFF</sequence>
<keyword evidence="7" id="KW-0233">DNA recombination</keyword>
<keyword evidence="4" id="KW-0159">Chromosome partition</keyword>
<dbReference type="GO" id="GO:0007059">
    <property type="term" value="P:chromosome segregation"/>
    <property type="evidence" value="ECO:0007669"/>
    <property type="project" value="UniProtKB-KW"/>
</dbReference>
<dbReference type="InterPro" id="IPR004107">
    <property type="entry name" value="Integrase_SAM-like_N"/>
</dbReference>
<feature type="domain" description="Tyr recombinase" evidence="10">
    <location>
        <begin position="21"/>
        <end position="216"/>
    </location>
</feature>
<dbReference type="InterPro" id="IPR050090">
    <property type="entry name" value="Tyrosine_recombinase_XerCD"/>
</dbReference>
<evidence type="ECO:0000256" key="7">
    <source>
        <dbReference type="ARBA" id="ARBA00023172"/>
    </source>
</evidence>
<dbReference type="PANTHER" id="PTHR30349:SF77">
    <property type="entry name" value="TYROSINE RECOMBINASE XERC"/>
    <property type="match status" value="1"/>
</dbReference>
<dbReference type="InterPro" id="IPR044068">
    <property type="entry name" value="CB"/>
</dbReference>
<evidence type="ECO:0000256" key="9">
    <source>
        <dbReference type="PROSITE-ProRule" id="PRU01248"/>
    </source>
</evidence>
<dbReference type="PROSITE" id="PS51900">
    <property type="entry name" value="CB"/>
    <property type="match status" value="1"/>
</dbReference>
<dbReference type="Gene3D" id="1.10.150.130">
    <property type="match status" value="1"/>
</dbReference>
<dbReference type="PANTHER" id="PTHR30349">
    <property type="entry name" value="PHAGE INTEGRASE-RELATED"/>
    <property type="match status" value="1"/>
</dbReference>
<protein>
    <submittedName>
        <fullName evidence="12">Tyrosine-type recombinase/integrase</fullName>
    </submittedName>
</protein>
<dbReference type="Gene3D" id="1.10.443.10">
    <property type="entry name" value="Intergrase catalytic core"/>
    <property type="match status" value="1"/>
</dbReference>
<evidence type="ECO:0000313" key="13">
    <source>
        <dbReference type="Proteomes" id="UP000526125"/>
    </source>
</evidence>
<dbReference type="Pfam" id="PF02899">
    <property type="entry name" value="Phage_int_SAM_1"/>
    <property type="match status" value="1"/>
</dbReference>
<dbReference type="SUPFAM" id="SSF56349">
    <property type="entry name" value="DNA breaking-rejoining enzymes"/>
    <property type="match status" value="1"/>
</dbReference>
<reference evidence="12 13" key="1">
    <citation type="submission" date="2020-05" db="EMBL/GenBank/DDBJ databases">
        <title>Genome Sequencing of Type Strains.</title>
        <authorList>
            <person name="Lemaire J.F."/>
            <person name="Inderbitzin P."/>
            <person name="Gregorio O.A."/>
            <person name="Collins S.B."/>
            <person name="Wespe N."/>
            <person name="Knight-Connoni V."/>
        </authorList>
    </citation>
    <scope>NUCLEOTIDE SEQUENCE [LARGE SCALE GENOMIC DNA]</scope>
    <source>
        <strain evidence="12 13">LMG 21957</strain>
    </source>
</reference>
<dbReference type="GO" id="GO:0006310">
    <property type="term" value="P:DNA recombination"/>
    <property type="evidence" value="ECO:0007669"/>
    <property type="project" value="UniProtKB-KW"/>
</dbReference>
<evidence type="ECO:0000256" key="8">
    <source>
        <dbReference type="ARBA" id="ARBA00023306"/>
    </source>
</evidence>
<keyword evidence="13" id="KW-1185">Reference proteome</keyword>